<keyword evidence="5" id="KW-0325">Glycoprotein</keyword>
<feature type="domain" description="CFEM" evidence="11">
    <location>
        <begin position="1"/>
        <end position="94"/>
    </location>
</feature>
<evidence type="ECO:0000256" key="4">
    <source>
        <dbReference type="ARBA" id="ARBA00022525"/>
    </source>
</evidence>
<keyword evidence="6 10" id="KW-0732">Signal</keyword>
<evidence type="ECO:0000256" key="5">
    <source>
        <dbReference type="ARBA" id="ARBA00022622"/>
    </source>
</evidence>
<proteinExistence type="inferred from homology"/>
<protein>
    <recommendedName>
        <fullName evidence="11">CFEM domain-containing protein</fullName>
    </recommendedName>
</protein>
<sequence>MYKSIVLAISAIAGLVCAQSIPTSNCNGSPECICNDAEWIASVSCCVKTNCNEADQQAALSYANLICTPVGASLPTTASCANNGAAAASGSASSSASSATRGAASSVSSAQSSVSSSASSMASSISSAASSAAGSASSAASSAAAGASSAALGNPMAVPAAGGILGAIFGAVALL</sequence>
<evidence type="ECO:0000313" key="13">
    <source>
        <dbReference type="Proteomes" id="UP001345013"/>
    </source>
</evidence>
<dbReference type="PROSITE" id="PS52012">
    <property type="entry name" value="CFEM"/>
    <property type="match status" value="1"/>
</dbReference>
<gene>
    <name evidence="12" type="ORF">LTR24_007584</name>
</gene>
<evidence type="ECO:0000259" key="11">
    <source>
        <dbReference type="PROSITE" id="PS52012"/>
    </source>
</evidence>
<keyword evidence="8" id="KW-0449">Lipoprotein</keyword>
<name>A0ABR0K326_9EURO</name>
<evidence type="ECO:0000256" key="10">
    <source>
        <dbReference type="SAM" id="SignalP"/>
    </source>
</evidence>
<evidence type="ECO:0000313" key="12">
    <source>
        <dbReference type="EMBL" id="KAK5084086.1"/>
    </source>
</evidence>
<evidence type="ECO:0000256" key="6">
    <source>
        <dbReference type="ARBA" id="ARBA00022729"/>
    </source>
</evidence>
<dbReference type="Pfam" id="PF05730">
    <property type="entry name" value="CFEM"/>
    <property type="match status" value="1"/>
</dbReference>
<dbReference type="InterPro" id="IPR008427">
    <property type="entry name" value="Extracellular_membr_CFEM_dom"/>
</dbReference>
<evidence type="ECO:0000256" key="9">
    <source>
        <dbReference type="PROSITE-ProRule" id="PRU01356"/>
    </source>
</evidence>
<evidence type="ECO:0000256" key="7">
    <source>
        <dbReference type="ARBA" id="ARBA00023157"/>
    </source>
</evidence>
<comment type="similarity">
    <text evidence="3">Belongs to the RBT5 family.</text>
</comment>
<keyword evidence="13" id="KW-1185">Reference proteome</keyword>
<feature type="chain" id="PRO_5047324522" description="CFEM domain-containing protein" evidence="10">
    <location>
        <begin position="19"/>
        <end position="175"/>
    </location>
</feature>
<evidence type="ECO:0000256" key="1">
    <source>
        <dbReference type="ARBA" id="ARBA00004589"/>
    </source>
</evidence>
<keyword evidence="7 9" id="KW-1015">Disulfide bond</keyword>
<feature type="disulfide bond" evidence="9">
    <location>
        <begin position="34"/>
        <end position="67"/>
    </location>
</feature>
<keyword evidence="5" id="KW-0336">GPI-anchor</keyword>
<reference evidence="12 13" key="1">
    <citation type="submission" date="2023-08" db="EMBL/GenBank/DDBJ databases">
        <title>Black Yeasts Isolated from many extreme environments.</title>
        <authorList>
            <person name="Coleine C."/>
            <person name="Stajich J.E."/>
            <person name="Selbmann L."/>
        </authorList>
    </citation>
    <scope>NUCLEOTIDE SEQUENCE [LARGE SCALE GENOMIC DNA]</scope>
    <source>
        <strain evidence="12 13">CCFEE 5885</strain>
    </source>
</reference>
<evidence type="ECO:0000256" key="3">
    <source>
        <dbReference type="ARBA" id="ARBA00010031"/>
    </source>
</evidence>
<evidence type="ECO:0000256" key="2">
    <source>
        <dbReference type="ARBA" id="ARBA00004613"/>
    </source>
</evidence>
<accession>A0ABR0K326</accession>
<comment type="subcellular location">
    <subcellularLocation>
        <location evidence="1">Membrane</location>
        <topology evidence="1">Lipid-anchor</topology>
        <topology evidence="1">GPI-anchor</topology>
    </subcellularLocation>
    <subcellularLocation>
        <location evidence="2">Secreted</location>
    </subcellularLocation>
</comment>
<keyword evidence="5" id="KW-0472">Membrane</keyword>
<dbReference type="Proteomes" id="UP001345013">
    <property type="component" value="Unassembled WGS sequence"/>
</dbReference>
<feature type="signal peptide" evidence="10">
    <location>
        <begin position="1"/>
        <end position="18"/>
    </location>
</feature>
<evidence type="ECO:0000256" key="8">
    <source>
        <dbReference type="ARBA" id="ARBA00023288"/>
    </source>
</evidence>
<comment type="caution">
    <text evidence="9">Lacks conserved residue(s) required for the propagation of feature annotation.</text>
</comment>
<keyword evidence="4" id="KW-0964">Secreted</keyword>
<comment type="caution">
    <text evidence="12">The sequence shown here is derived from an EMBL/GenBank/DDBJ whole genome shotgun (WGS) entry which is preliminary data.</text>
</comment>
<organism evidence="12 13">
    <name type="scientific">Lithohypha guttulata</name>
    <dbReference type="NCBI Taxonomy" id="1690604"/>
    <lineage>
        <taxon>Eukaryota</taxon>
        <taxon>Fungi</taxon>
        <taxon>Dikarya</taxon>
        <taxon>Ascomycota</taxon>
        <taxon>Pezizomycotina</taxon>
        <taxon>Eurotiomycetes</taxon>
        <taxon>Chaetothyriomycetidae</taxon>
        <taxon>Chaetothyriales</taxon>
        <taxon>Trichomeriaceae</taxon>
        <taxon>Lithohypha</taxon>
    </lineage>
</organism>
<dbReference type="EMBL" id="JAVRRG010000116">
    <property type="protein sequence ID" value="KAK5084086.1"/>
    <property type="molecule type" value="Genomic_DNA"/>
</dbReference>